<comment type="pathway">
    <text evidence="2">Protein modification; protein ubiquitination.</text>
</comment>
<keyword evidence="7 17" id="KW-0732">Signal</keyword>
<keyword evidence="9" id="KW-0862">Zinc</keyword>
<dbReference type="InterPro" id="IPR044744">
    <property type="entry name" value="ZNRF4/RNF13/RNF167_PA"/>
</dbReference>
<evidence type="ECO:0000256" key="5">
    <source>
        <dbReference type="ARBA" id="ARBA00022692"/>
    </source>
</evidence>
<dbReference type="Proteomes" id="UP001634394">
    <property type="component" value="Unassembled WGS sequence"/>
</dbReference>
<evidence type="ECO:0000256" key="17">
    <source>
        <dbReference type="SAM" id="SignalP"/>
    </source>
</evidence>
<feature type="signal peptide" evidence="17">
    <location>
        <begin position="1"/>
        <end position="18"/>
    </location>
</feature>
<dbReference type="GO" id="GO:0008270">
    <property type="term" value="F:zinc ion binding"/>
    <property type="evidence" value="ECO:0007669"/>
    <property type="project" value="UniProtKB-KW"/>
</dbReference>
<keyword evidence="5 16" id="KW-0812">Transmembrane</keyword>
<evidence type="ECO:0000256" key="8">
    <source>
        <dbReference type="ARBA" id="ARBA00022771"/>
    </source>
</evidence>
<keyword evidence="4" id="KW-0808">Transferase</keyword>
<evidence type="ECO:0000256" key="2">
    <source>
        <dbReference type="ARBA" id="ARBA00004906"/>
    </source>
</evidence>
<reference evidence="19 20" key="1">
    <citation type="submission" date="2024-11" db="EMBL/GenBank/DDBJ databases">
        <title>Chromosome-level genome assembly of the freshwater bivalve Anodonta woodiana.</title>
        <authorList>
            <person name="Chen X."/>
        </authorList>
    </citation>
    <scope>NUCLEOTIDE SEQUENCE [LARGE SCALE GENOMIC DNA]</scope>
    <source>
        <strain evidence="19">MN2024</strain>
        <tissue evidence="19">Gills</tissue>
    </source>
</reference>
<dbReference type="InterPro" id="IPR046450">
    <property type="entry name" value="PA_dom_sf"/>
</dbReference>
<feature type="compositionally biased region" description="Polar residues" evidence="15">
    <location>
        <begin position="309"/>
        <end position="321"/>
    </location>
</feature>
<protein>
    <recommendedName>
        <fullName evidence="3">RING-type E3 ubiquitin transferase</fullName>
        <ecNumber evidence="3">2.3.2.27</ecNumber>
    </recommendedName>
</protein>
<evidence type="ECO:0000256" key="10">
    <source>
        <dbReference type="ARBA" id="ARBA00022989"/>
    </source>
</evidence>
<name>A0ABD3UG73_SINWO</name>
<comment type="subcellular location">
    <subcellularLocation>
        <location evidence="13">Endomembrane system</location>
        <topology evidence="13">Single-pass type I membrane protein</topology>
    </subcellularLocation>
</comment>
<evidence type="ECO:0000256" key="16">
    <source>
        <dbReference type="SAM" id="Phobius"/>
    </source>
</evidence>
<dbReference type="InterPro" id="IPR001841">
    <property type="entry name" value="Znf_RING"/>
</dbReference>
<evidence type="ECO:0000256" key="11">
    <source>
        <dbReference type="ARBA" id="ARBA00023136"/>
    </source>
</evidence>
<dbReference type="FunFam" id="3.30.40.10:FF:000824">
    <property type="entry name" value="E3 ubiquitin-protein ligase RNF13"/>
    <property type="match status" value="1"/>
</dbReference>
<dbReference type="Gene3D" id="3.30.40.10">
    <property type="entry name" value="Zinc/RING finger domain, C3HC4 (zinc finger)"/>
    <property type="match status" value="1"/>
</dbReference>
<dbReference type="EC" id="2.3.2.27" evidence="3"/>
<keyword evidence="20" id="KW-1185">Reference proteome</keyword>
<dbReference type="InterPro" id="IPR051653">
    <property type="entry name" value="E3_ligase_sorting_rcpt"/>
</dbReference>
<dbReference type="Gene3D" id="3.50.30.30">
    <property type="match status" value="1"/>
</dbReference>
<evidence type="ECO:0000256" key="13">
    <source>
        <dbReference type="ARBA" id="ARBA00046288"/>
    </source>
</evidence>
<keyword evidence="6" id="KW-0479">Metal-binding</keyword>
<dbReference type="GO" id="GO:0005737">
    <property type="term" value="C:cytoplasm"/>
    <property type="evidence" value="ECO:0007669"/>
    <property type="project" value="UniProtKB-ARBA"/>
</dbReference>
<dbReference type="PANTHER" id="PTHR47168">
    <property type="entry name" value="RING ZINC FINGER DOMAIN SUPERFAMILY PROTEIN-RELATED"/>
    <property type="match status" value="1"/>
</dbReference>
<evidence type="ECO:0000313" key="20">
    <source>
        <dbReference type="Proteomes" id="UP001634394"/>
    </source>
</evidence>
<dbReference type="SUPFAM" id="SSF57850">
    <property type="entry name" value="RING/U-box"/>
    <property type="match status" value="1"/>
</dbReference>
<dbReference type="PROSITE" id="PS50089">
    <property type="entry name" value="ZF_RING_2"/>
    <property type="match status" value="1"/>
</dbReference>
<dbReference type="GO" id="GO:0012505">
    <property type="term" value="C:endomembrane system"/>
    <property type="evidence" value="ECO:0007669"/>
    <property type="project" value="UniProtKB-SubCell"/>
</dbReference>
<dbReference type="EMBL" id="JBJQND010000016">
    <property type="protein sequence ID" value="KAL3848507.1"/>
    <property type="molecule type" value="Genomic_DNA"/>
</dbReference>
<keyword evidence="8 14" id="KW-0863">Zinc-finger</keyword>
<dbReference type="Pfam" id="PF02225">
    <property type="entry name" value="PA"/>
    <property type="match status" value="1"/>
</dbReference>
<evidence type="ECO:0000256" key="9">
    <source>
        <dbReference type="ARBA" id="ARBA00022833"/>
    </source>
</evidence>
<dbReference type="Pfam" id="PF13639">
    <property type="entry name" value="zf-RING_2"/>
    <property type="match status" value="1"/>
</dbReference>
<comment type="caution">
    <text evidence="19">The sequence shown here is derived from an EMBL/GenBank/DDBJ whole genome shotgun (WGS) entry which is preliminary data.</text>
</comment>
<evidence type="ECO:0000256" key="1">
    <source>
        <dbReference type="ARBA" id="ARBA00000900"/>
    </source>
</evidence>
<evidence type="ECO:0000256" key="14">
    <source>
        <dbReference type="PROSITE-ProRule" id="PRU00175"/>
    </source>
</evidence>
<evidence type="ECO:0000256" key="12">
    <source>
        <dbReference type="ARBA" id="ARBA00023180"/>
    </source>
</evidence>
<gene>
    <name evidence="19" type="ORF">ACJMK2_019359</name>
</gene>
<organism evidence="19 20">
    <name type="scientific">Sinanodonta woodiana</name>
    <name type="common">Chinese pond mussel</name>
    <name type="synonym">Anodonta woodiana</name>
    <dbReference type="NCBI Taxonomy" id="1069815"/>
    <lineage>
        <taxon>Eukaryota</taxon>
        <taxon>Metazoa</taxon>
        <taxon>Spiralia</taxon>
        <taxon>Lophotrochozoa</taxon>
        <taxon>Mollusca</taxon>
        <taxon>Bivalvia</taxon>
        <taxon>Autobranchia</taxon>
        <taxon>Heteroconchia</taxon>
        <taxon>Palaeoheterodonta</taxon>
        <taxon>Unionida</taxon>
        <taxon>Unionoidea</taxon>
        <taxon>Unionidae</taxon>
        <taxon>Unioninae</taxon>
        <taxon>Sinanodonta</taxon>
    </lineage>
</organism>
<feature type="chain" id="PRO_5044883142" description="RING-type E3 ubiquitin transferase" evidence="17">
    <location>
        <begin position="19"/>
        <end position="409"/>
    </location>
</feature>
<dbReference type="SMART" id="SM00184">
    <property type="entry name" value="RING"/>
    <property type="match status" value="1"/>
</dbReference>
<keyword evidence="10 16" id="KW-1133">Transmembrane helix</keyword>
<dbReference type="InterPro" id="IPR003137">
    <property type="entry name" value="PA_domain"/>
</dbReference>
<dbReference type="CDD" id="cd02123">
    <property type="entry name" value="PA_C_RZF_like"/>
    <property type="match status" value="1"/>
</dbReference>
<sequence length="409" mass="45674">MLYLYVVLNLLALKLAVGDVTVIFHNQTKAVFYDLQASFGPNVPSAGIRGYLIAVKPLNGCQPVEHPPGNMTNQSWIALIERNNCTFREKVLHAQVAGFAAVIIYNSDEREQFIRMGGDDSGIIIPSVMVGWSNGMELRNKFCYECRSGKDEMKGRYEIIIDDKDYYEPYVPPMMWPFVVGLGTCLVVMLIFVLVKWCRSVRQKQKSRLSENHLKKIPTKKFKKGDVYDACAICLDDYEEGDKLRLLPCSHAYHCACVDPWLTRSKKNCPVCKRKVIPRSADSDDSSDDDNGNSTNTASERTPLLGNARPNSSTPGSTFDNSGLPEVVRIQVRHVNEEVDGNDENLAVSSQRGRTNHAAGGEESTSSISLTSDDEDEDVIEEVMYAEPNHVTHSESSKTEDAKRNNHVV</sequence>
<feature type="region of interest" description="Disordered" evidence="15">
    <location>
        <begin position="279"/>
        <end position="409"/>
    </location>
</feature>
<dbReference type="SUPFAM" id="SSF52025">
    <property type="entry name" value="PA domain"/>
    <property type="match status" value="1"/>
</dbReference>
<feature type="domain" description="RING-type" evidence="18">
    <location>
        <begin position="231"/>
        <end position="273"/>
    </location>
</feature>
<dbReference type="PANTHER" id="PTHR47168:SF1">
    <property type="entry name" value="OS02G0798600 PROTEIN"/>
    <property type="match status" value="1"/>
</dbReference>
<feature type="compositionally biased region" description="Basic and acidic residues" evidence="15">
    <location>
        <begin position="390"/>
        <end position="409"/>
    </location>
</feature>
<comment type="catalytic activity">
    <reaction evidence="1">
        <text>S-ubiquitinyl-[E2 ubiquitin-conjugating enzyme]-L-cysteine + [acceptor protein]-L-lysine = [E2 ubiquitin-conjugating enzyme]-L-cysteine + N(6)-ubiquitinyl-[acceptor protein]-L-lysine.</text>
        <dbReference type="EC" id="2.3.2.27"/>
    </reaction>
</comment>
<dbReference type="GO" id="GO:0061630">
    <property type="term" value="F:ubiquitin protein ligase activity"/>
    <property type="evidence" value="ECO:0007669"/>
    <property type="project" value="UniProtKB-EC"/>
</dbReference>
<evidence type="ECO:0000256" key="3">
    <source>
        <dbReference type="ARBA" id="ARBA00012483"/>
    </source>
</evidence>
<evidence type="ECO:0000259" key="18">
    <source>
        <dbReference type="PROSITE" id="PS50089"/>
    </source>
</evidence>
<feature type="transmembrane region" description="Helical" evidence="16">
    <location>
        <begin position="174"/>
        <end position="198"/>
    </location>
</feature>
<dbReference type="InterPro" id="IPR013083">
    <property type="entry name" value="Znf_RING/FYVE/PHD"/>
</dbReference>
<keyword evidence="11 16" id="KW-0472">Membrane</keyword>
<dbReference type="AlphaFoldDB" id="A0ABD3UG73"/>
<evidence type="ECO:0000256" key="4">
    <source>
        <dbReference type="ARBA" id="ARBA00022679"/>
    </source>
</evidence>
<feature type="compositionally biased region" description="Acidic residues" evidence="15">
    <location>
        <begin position="372"/>
        <end position="381"/>
    </location>
</feature>
<proteinExistence type="predicted"/>
<evidence type="ECO:0000256" key="6">
    <source>
        <dbReference type="ARBA" id="ARBA00022723"/>
    </source>
</evidence>
<dbReference type="CDD" id="cd16796">
    <property type="entry name" value="RING-H2_RNF13"/>
    <property type="match status" value="1"/>
</dbReference>
<evidence type="ECO:0000313" key="19">
    <source>
        <dbReference type="EMBL" id="KAL3848507.1"/>
    </source>
</evidence>
<evidence type="ECO:0000256" key="15">
    <source>
        <dbReference type="SAM" id="MobiDB-lite"/>
    </source>
</evidence>
<keyword evidence="12" id="KW-0325">Glycoprotein</keyword>
<evidence type="ECO:0000256" key="7">
    <source>
        <dbReference type="ARBA" id="ARBA00022729"/>
    </source>
</evidence>
<accession>A0ABD3UG73</accession>